<evidence type="ECO:0000313" key="3">
    <source>
        <dbReference type="EMBL" id="HAD2550618.1"/>
    </source>
</evidence>
<feature type="domain" description="Rad50/SbcC-type AAA" evidence="2">
    <location>
        <begin position="14"/>
        <end position="268"/>
    </location>
</feature>
<dbReference type="EMBL" id="DAAOEA010000015">
    <property type="protein sequence ID" value="HAD2652706.1"/>
    <property type="molecule type" value="Genomic_DNA"/>
</dbReference>
<sequence>MTMIKLPVIRSVDINNYQVYQNDTNSGISHIIHGGVHLIIGVNGLGKTTLLNALYRVLVGPKDVPKNDTALLGSAGHTLTGWRNSNYFRSRVKDGALNATIACKISFGDEYLEITRKLSNLEVISLKLNDVILPSSQDEYEKVVVDISGTADYVDFYSIVKYLIFFLEDRTELIWDERAQFEMLRILFYDAESSKAAVAHYDRAQKADSKYRNIHASLKTIKDRIAEQSNQEVEGAKAQFLIEKAKLAALEEKLASTLETQQQQINNIDEAKLARATISRELDELKYAVDYKQHLIYEHFLPTQDSAIEYVLRNLSSGNGCLACGNKSASSEYFEEKFKVLHQCPICNSPLEQQNVNTIDLDVLNKDLQVLYRKIEILEKSYASQDVLLEKFKNELYKTETLLGETLIDLKSTQKQVRKIESDLPPDEFELQELRRIVAYREIELRQEDRIRIDSHNEYVKILESNNSSLQDKMKLLEVKFSYYSKNLLAEKVFIKCEKQPRKIGQGIPSIEFPSFKVLMTSGVFDREPSRRDDANSVSESQKEFIDLAFRLSLIDIITNENNSPAMIVMETPEASLDSLFMHNAGRLFREFSYAQGQRNVFIASTNLNKSEMIPTLLGSINSPKIFDKTDIDLILDRAGVEEDKVEVGVIPPNQRANHIINLLELSAPNLSLKTHRDEYFDMYNKAVYPEGGKINE</sequence>
<reference evidence="3" key="1">
    <citation type="journal article" date="2018" name="Genome Biol.">
        <title>SKESA: strategic k-mer extension for scrupulous assemblies.</title>
        <authorList>
            <person name="Souvorov A."/>
            <person name="Agarwala R."/>
            <person name="Lipman D.J."/>
        </authorList>
    </citation>
    <scope>NUCLEOTIDE SEQUENCE</scope>
    <source>
        <strain evidence="3">Salmonella enterica subsp. enterica</strain>
    </source>
</reference>
<dbReference type="InterPro" id="IPR027417">
    <property type="entry name" value="P-loop_NTPase"/>
</dbReference>
<keyword evidence="1" id="KW-0175">Coiled coil</keyword>
<organism evidence="3">
    <name type="scientific">Salmonella enterica I</name>
    <dbReference type="NCBI Taxonomy" id="59201"/>
    <lineage>
        <taxon>Bacteria</taxon>
        <taxon>Pseudomonadati</taxon>
        <taxon>Pseudomonadota</taxon>
        <taxon>Gammaproteobacteria</taxon>
        <taxon>Enterobacterales</taxon>
        <taxon>Enterobacteriaceae</taxon>
        <taxon>Salmonella</taxon>
    </lineage>
</organism>
<dbReference type="InterPro" id="IPR038729">
    <property type="entry name" value="Rad50/SbcC_AAA"/>
</dbReference>
<proteinExistence type="predicted"/>
<comment type="caution">
    <text evidence="3">The sequence shown here is derived from an EMBL/GenBank/DDBJ whole genome shotgun (WGS) entry which is preliminary data.</text>
</comment>
<evidence type="ECO:0000313" key="5">
    <source>
        <dbReference type="EMBL" id="HAD2685955.1"/>
    </source>
</evidence>
<feature type="coiled-coil region" evidence="1">
    <location>
        <begin position="233"/>
        <end position="267"/>
    </location>
</feature>
<evidence type="ECO:0000259" key="2">
    <source>
        <dbReference type="Pfam" id="PF13476"/>
    </source>
</evidence>
<dbReference type="SUPFAM" id="SSF52540">
    <property type="entry name" value="P-loop containing nucleoside triphosphate hydrolases"/>
    <property type="match status" value="1"/>
</dbReference>
<dbReference type="EMBL" id="DAAOEH010000014">
    <property type="protein sequence ID" value="HAD2685955.1"/>
    <property type="molecule type" value="Genomic_DNA"/>
</dbReference>
<evidence type="ECO:0000256" key="1">
    <source>
        <dbReference type="SAM" id="Coils"/>
    </source>
</evidence>
<dbReference type="GO" id="GO:0016887">
    <property type="term" value="F:ATP hydrolysis activity"/>
    <property type="evidence" value="ECO:0007669"/>
    <property type="project" value="InterPro"/>
</dbReference>
<dbReference type="AlphaFoldDB" id="A0A3Z7QKQ0"/>
<dbReference type="EMBL" id="DAAOCX010000015">
    <property type="protein sequence ID" value="HAD2550618.1"/>
    <property type="molecule type" value="Genomic_DNA"/>
</dbReference>
<protein>
    <recommendedName>
        <fullName evidence="2">Rad50/SbcC-type AAA domain-containing protein</fullName>
    </recommendedName>
</protein>
<dbReference type="Pfam" id="PF13476">
    <property type="entry name" value="AAA_23"/>
    <property type="match status" value="1"/>
</dbReference>
<name>A0A3Z7QKQ0_SALET</name>
<accession>A0A3Z7QKQ0</accession>
<reference evidence="3" key="2">
    <citation type="submission" date="2019-01" db="EMBL/GenBank/DDBJ databases">
        <authorList>
            <consortium name="NCBI Pathogen Detection Project"/>
        </authorList>
    </citation>
    <scope>NUCLEOTIDE SEQUENCE</scope>
    <source>
        <strain evidence="3">Salmonella enterica subsp. enterica</strain>
    </source>
</reference>
<dbReference type="GO" id="GO:0006302">
    <property type="term" value="P:double-strand break repair"/>
    <property type="evidence" value="ECO:0007669"/>
    <property type="project" value="InterPro"/>
</dbReference>
<gene>
    <name evidence="3" type="ORF">G1H51_17115</name>
    <name evidence="5" type="ORF">G1H77_16250</name>
    <name evidence="4" type="ORF">G1I19_17090</name>
</gene>
<dbReference type="Gene3D" id="3.40.50.300">
    <property type="entry name" value="P-loop containing nucleotide triphosphate hydrolases"/>
    <property type="match status" value="2"/>
</dbReference>
<evidence type="ECO:0000313" key="4">
    <source>
        <dbReference type="EMBL" id="HAD2652706.1"/>
    </source>
</evidence>